<dbReference type="GO" id="GO:0042645">
    <property type="term" value="C:mitochondrial nucleoid"/>
    <property type="evidence" value="ECO:0007669"/>
    <property type="project" value="UniProtKB-SubCell"/>
</dbReference>
<evidence type="ECO:0000256" key="9">
    <source>
        <dbReference type="ARBA" id="ARBA00023136"/>
    </source>
</evidence>
<dbReference type="InterPro" id="IPR003959">
    <property type="entry name" value="ATPase_AAA_core"/>
</dbReference>
<evidence type="ECO:0000256" key="3">
    <source>
        <dbReference type="ARBA" id="ARBA00006914"/>
    </source>
</evidence>
<evidence type="ECO:0000256" key="7">
    <source>
        <dbReference type="ARBA" id="ARBA00023054"/>
    </source>
</evidence>
<dbReference type="PANTHER" id="PTHR23075:SF0">
    <property type="entry name" value="ATPASE FAMILY AAA DOMAIN-CONTAINING PROTEIN 3"/>
    <property type="match status" value="1"/>
</dbReference>
<dbReference type="GO" id="GO:0007005">
    <property type="term" value="P:mitochondrion organization"/>
    <property type="evidence" value="ECO:0007669"/>
    <property type="project" value="TreeGrafter"/>
</dbReference>
<keyword evidence="6" id="KW-0067">ATP-binding</keyword>
<dbReference type="GO" id="GO:0005743">
    <property type="term" value="C:mitochondrial inner membrane"/>
    <property type="evidence" value="ECO:0007669"/>
    <property type="project" value="UniProtKB-SubCell"/>
</dbReference>
<dbReference type="InterPro" id="IPR021911">
    <property type="entry name" value="ATAD3_N"/>
</dbReference>
<dbReference type="GeneID" id="108254699"/>
<evidence type="ECO:0000256" key="10">
    <source>
        <dbReference type="ARBA" id="ARBA00023271"/>
    </source>
</evidence>
<comment type="similarity">
    <text evidence="3">Belongs to the AAA ATPase family.</text>
</comment>
<evidence type="ECO:0000256" key="4">
    <source>
        <dbReference type="ARBA" id="ARBA00022741"/>
    </source>
</evidence>
<feature type="compositionally biased region" description="Basic and acidic residues" evidence="11">
    <location>
        <begin position="635"/>
        <end position="654"/>
    </location>
</feature>
<dbReference type="Pfam" id="PF12037">
    <property type="entry name" value="ATAD3_N"/>
    <property type="match status" value="1"/>
</dbReference>
<feature type="compositionally biased region" description="Pro residues" evidence="11">
    <location>
        <begin position="19"/>
        <end position="30"/>
    </location>
</feature>
<evidence type="ECO:0000256" key="11">
    <source>
        <dbReference type="SAM" id="MobiDB-lite"/>
    </source>
</evidence>
<evidence type="ECO:0000256" key="5">
    <source>
        <dbReference type="ARBA" id="ARBA00022792"/>
    </source>
</evidence>
<keyword evidence="4" id="KW-0547">Nucleotide-binding</keyword>
<evidence type="ECO:0000313" key="13">
    <source>
        <dbReference type="Proteomes" id="UP000221080"/>
    </source>
</evidence>
<dbReference type="OrthoDB" id="199596at2759"/>
<dbReference type="GO" id="GO:0016887">
    <property type="term" value="F:ATP hydrolysis activity"/>
    <property type="evidence" value="ECO:0007669"/>
    <property type="project" value="InterPro"/>
</dbReference>
<dbReference type="CTD" id="403004"/>
<keyword evidence="7" id="KW-0175">Coiled coil</keyword>
<evidence type="ECO:0000259" key="12">
    <source>
        <dbReference type="SMART" id="SM00382"/>
    </source>
</evidence>
<keyword evidence="5" id="KW-0999">Mitochondrion inner membrane</keyword>
<dbReference type="AlphaFoldDB" id="A0A2D0PK46"/>
<evidence type="ECO:0000256" key="1">
    <source>
        <dbReference type="ARBA" id="ARBA00004273"/>
    </source>
</evidence>
<keyword evidence="9" id="KW-0472">Membrane</keyword>
<dbReference type="CDD" id="cd19512">
    <property type="entry name" value="RecA-like_ATAD3-like"/>
    <property type="match status" value="1"/>
</dbReference>
<feature type="region of interest" description="Disordered" evidence="11">
    <location>
        <begin position="1"/>
        <end position="67"/>
    </location>
</feature>
<reference evidence="13" key="1">
    <citation type="journal article" date="2016" name="Nat. Commun.">
        <title>The channel catfish genome sequence provides insights into the evolution of scale formation in teleosts.</title>
        <authorList>
            <person name="Liu Z."/>
            <person name="Liu S."/>
            <person name="Yao J."/>
            <person name="Bao L."/>
            <person name="Zhang J."/>
            <person name="Li Y."/>
            <person name="Jiang C."/>
            <person name="Sun L."/>
            <person name="Wang R."/>
            <person name="Zhang Y."/>
            <person name="Zhou T."/>
            <person name="Zeng Q."/>
            <person name="Fu Q."/>
            <person name="Gao S."/>
            <person name="Li N."/>
            <person name="Koren S."/>
            <person name="Jiang Y."/>
            <person name="Zimin A."/>
            <person name="Xu P."/>
            <person name="Phillippy A.M."/>
            <person name="Geng X."/>
            <person name="Song L."/>
            <person name="Sun F."/>
            <person name="Li C."/>
            <person name="Wang X."/>
            <person name="Chen A."/>
            <person name="Jin Y."/>
            <person name="Yuan Z."/>
            <person name="Yang Y."/>
            <person name="Tan S."/>
            <person name="Peatman E."/>
            <person name="Lu J."/>
            <person name="Qin Z."/>
            <person name="Dunham R."/>
            <person name="Li Z."/>
            <person name="Sonstegard T."/>
            <person name="Feng J."/>
            <person name="Danzmann R.G."/>
            <person name="Schroeder S."/>
            <person name="Scheffler B."/>
            <person name="Duke M.V."/>
            <person name="Ballard L."/>
            <person name="Kucuktas H."/>
            <person name="Kaltenboeck L."/>
            <person name="Liu H."/>
            <person name="Armbruster J."/>
            <person name="Xie Y."/>
            <person name="Kirby M.L."/>
            <person name="Tian Y."/>
            <person name="Flanagan M.E."/>
            <person name="Mu W."/>
            <person name="Waldbieser G.C."/>
        </authorList>
    </citation>
    <scope>NUCLEOTIDE SEQUENCE [LARGE SCALE GENOMIC DNA]</scope>
    <source>
        <strain evidence="13">SDA103</strain>
    </source>
</reference>
<keyword evidence="10" id="KW-1135">Mitochondrion nucleoid</keyword>
<dbReference type="SMART" id="SM00382">
    <property type="entry name" value="AAA"/>
    <property type="match status" value="1"/>
</dbReference>
<dbReference type="InterPro" id="IPR027417">
    <property type="entry name" value="P-loop_NTPase"/>
</dbReference>
<dbReference type="Gene3D" id="3.40.50.300">
    <property type="entry name" value="P-loop containing nucleotide triphosphate hydrolases"/>
    <property type="match status" value="1"/>
</dbReference>
<dbReference type="FunFam" id="3.40.50.300:FF:000470">
    <property type="entry name" value="ATPase family, AAA domain containing 3A"/>
    <property type="match status" value="1"/>
</dbReference>
<dbReference type="KEGG" id="ipu:108254699"/>
<dbReference type="SUPFAM" id="SSF52540">
    <property type="entry name" value="P-loop containing nucleoside triphosphate hydrolases"/>
    <property type="match status" value="1"/>
</dbReference>
<keyword evidence="8" id="KW-0496">Mitochondrion</keyword>
<evidence type="ECO:0000256" key="6">
    <source>
        <dbReference type="ARBA" id="ARBA00022840"/>
    </source>
</evidence>
<dbReference type="Pfam" id="PF00004">
    <property type="entry name" value="AAA"/>
    <property type="match status" value="1"/>
</dbReference>
<gene>
    <name evidence="14" type="primary">atad3</name>
</gene>
<dbReference type="InterPro" id="IPR003593">
    <property type="entry name" value="AAA+_ATPase"/>
</dbReference>
<sequence length="660" mass="73348">MSWLFGLNKGQGGGGSPDVPLPPPPPPPPAAGSGGSGGDKPKDKWSSFDPTGLERAAQAAKELDQSRHAKEALELARMQEQTVQIEHQSKMKEYEAAVEQLKGDQIRIQAEERRKTLSEETKQNQARAQYQDKLARQRYEDQLRQQQAINEENLRRQEESVQKQEAMRKATIEHEMELRHKNEMLRIEAEAKARGRVERENADIIREQIRLKAAEHRQTVLESIRTAGAVFGEGFRAFISDWDKVTATVAGLTLLAVGVYSARNATGVAGRYIEARLGKPSLVRETSRITVTEAIKHPVKTTRRLMSKPQDALEGVVLSPLLEERVRDIAIATRNTRQNRGLYRNILMYGPPGTGKTLFAKKLALHSGMDYAIMTGGDVAPMGREGVTAMHKVFDWAGTSQRGLLLFVDEADAFLRKRSTEKISEDLRATLNAFLYRTGEQSNKFMLVLASNQPEQFDWAINDRIDEIVNFALPGPEERDRLVRLYFDRYVLEPATGGRQRLKLAQFDYGKKCSEIAKRTEGMSGREISKLGVAWQAAAYSSEDGVLTEGMIDARVDDAVRQHMQKMDWLHGDSVLDNEGRVTPAEGGKGAKTGFVLPQVLPLQAQEVLCPLKEDLDSTIPPLEEGGSSAAEKGTVPREGEGGVKHTEQKDVPPKDGTPV</sequence>
<dbReference type="RefSeq" id="XP_017305435.1">
    <property type="nucleotide sequence ID" value="XM_017449946.3"/>
</dbReference>
<organism evidence="13 14">
    <name type="scientific">Ictalurus punctatus</name>
    <name type="common">Channel catfish</name>
    <name type="synonym">Silurus punctatus</name>
    <dbReference type="NCBI Taxonomy" id="7998"/>
    <lineage>
        <taxon>Eukaryota</taxon>
        <taxon>Metazoa</taxon>
        <taxon>Chordata</taxon>
        <taxon>Craniata</taxon>
        <taxon>Vertebrata</taxon>
        <taxon>Euteleostomi</taxon>
        <taxon>Actinopterygii</taxon>
        <taxon>Neopterygii</taxon>
        <taxon>Teleostei</taxon>
        <taxon>Ostariophysi</taxon>
        <taxon>Siluriformes</taxon>
        <taxon>Ictaluridae</taxon>
        <taxon>Ictalurus</taxon>
    </lineage>
</organism>
<dbReference type="GO" id="GO:0005524">
    <property type="term" value="F:ATP binding"/>
    <property type="evidence" value="ECO:0007669"/>
    <property type="project" value="UniProtKB-KW"/>
</dbReference>
<dbReference type="STRING" id="7998.ENSIPUP00000026692"/>
<accession>A0A2D0PK46</accession>
<dbReference type="Proteomes" id="UP000221080">
    <property type="component" value="Chromosome 21"/>
</dbReference>
<feature type="region of interest" description="Disordered" evidence="11">
    <location>
        <begin position="617"/>
        <end position="660"/>
    </location>
</feature>
<feature type="domain" description="AAA+ ATPase" evidence="12">
    <location>
        <begin position="342"/>
        <end position="475"/>
    </location>
</feature>
<keyword evidence="13" id="KW-1185">Reference proteome</keyword>
<evidence type="ECO:0000256" key="2">
    <source>
        <dbReference type="ARBA" id="ARBA00004436"/>
    </source>
</evidence>
<dbReference type="PANTHER" id="PTHR23075">
    <property type="entry name" value="PUTATIVE ATP-ASE"/>
    <property type="match status" value="1"/>
</dbReference>
<name>A0A2D0PK46_ICTPU</name>
<evidence type="ECO:0000313" key="14">
    <source>
        <dbReference type="RefSeq" id="XP_017305435.1"/>
    </source>
</evidence>
<protein>
    <submittedName>
        <fullName evidence="14">ATPase family AAA domain containing 3</fullName>
    </submittedName>
</protein>
<comment type="subcellular location">
    <subcellularLocation>
        <location evidence="1">Mitochondrion inner membrane</location>
    </subcellularLocation>
    <subcellularLocation>
        <location evidence="2">Mitochondrion matrix</location>
        <location evidence="2">Mitochondrion nucleoid</location>
    </subcellularLocation>
</comment>
<reference evidence="14" key="2">
    <citation type="submission" date="2025-08" db="UniProtKB">
        <authorList>
            <consortium name="RefSeq"/>
        </authorList>
    </citation>
    <scope>IDENTIFICATION</scope>
    <source>
        <tissue evidence="14">Blood</tissue>
    </source>
</reference>
<proteinExistence type="inferred from homology"/>
<dbReference type="GO" id="GO:0008270">
    <property type="term" value="F:zinc ion binding"/>
    <property type="evidence" value="ECO:0007669"/>
    <property type="project" value="TreeGrafter"/>
</dbReference>
<evidence type="ECO:0000256" key="8">
    <source>
        <dbReference type="ARBA" id="ARBA00023128"/>
    </source>
</evidence>